<sequence length="431" mass="47601">MVYEPTLEIYPFSTKLLLLASENESEMDSQIRTSPILLAPGPTEVDPKVLRAMSSFAESHFAQPFCNTFGDVLTMLRKLFQSEDPNAQPFVIGGSGTLGWDFVATNFIEPGEPVLCLSTGYFSDAFEMCLATYGAHTKRMTVPIGGAPNIEEVEKELRKVRYKALVVTHVDTSTAVLTPLKPLSELLRRVSPETLFIVDGVASVACEEIQFDSWGIDIVATGSQKAIGCPPGLSIIMVSPRALETAKARKAPAHTWYASLSRWLPIMQNYEKKQSSYFATPPTQIVHALHASLTSILSRPLEERFEKHRQKSADVKAIVKELGLTQLTREPEYQANGLTAFWLPEGLSSKELLSRVTEKGFTIVGGMHKEVGHQYVRVGHMGYSVVGEPERHIDGGLRALKEAITEYYASKSKHFVPRENQEASGLARASL</sequence>
<dbReference type="InterPro" id="IPR015422">
    <property type="entry name" value="PyrdxlP-dep_Trfase_small"/>
</dbReference>
<dbReference type="OrthoDB" id="7403325at2759"/>
<dbReference type="STRING" id="1442371.A0A0D2I4P8"/>
<dbReference type="FunFam" id="3.40.640.10:FF:000027">
    <property type="entry name" value="Serine--pyruvate aminotransferase, mitochondrial"/>
    <property type="match status" value="1"/>
</dbReference>
<dbReference type="FunFam" id="3.90.1150.10:FF:000049">
    <property type="entry name" value="Alanine-glyoxylate aminotransferase 1"/>
    <property type="match status" value="1"/>
</dbReference>
<protein>
    <recommendedName>
        <fullName evidence="3">alanine--glyoxylate transaminase</fullName>
        <ecNumber evidence="3">2.6.1.44</ecNumber>
    </recommendedName>
</protein>
<keyword evidence="6 8" id="KW-0663">Pyridoxal phosphate</keyword>
<feature type="modified residue" description="N6-(pyridoxal phosphate)lysine" evidence="8">
    <location>
        <position position="225"/>
    </location>
</feature>
<dbReference type="PANTHER" id="PTHR21152:SF24">
    <property type="entry name" value="ALANINE--GLYOXYLATE AMINOTRANSFERASE 1"/>
    <property type="match status" value="1"/>
</dbReference>
<evidence type="ECO:0000313" key="13">
    <source>
        <dbReference type="Proteomes" id="UP000053411"/>
    </source>
</evidence>
<feature type="binding site" evidence="7">
    <location>
        <position position="377"/>
    </location>
    <ligand>
        <name>substrate</name>
    </ligand>
</feature>
<dbReference type="GeneID" id="27717733"/>
<keyword evidence="4" id="KW-0032">Aminotransferase</keyword>
<feature type="domain" description="Aminotransferase class V" evidence="11">
    <location>
        <begin position="38"/>
        <end position="368"/>
    </location>
</feature>
<evidence type="ECO:0000256" key="5">
    <source>
        <dbReference type="ARBA" id="ARBA00022679"/>
    </source>
</evidence>
<evidence type="ECO:0000256" key="4">
    <source>
        <dbReference type="ARBA" id="ARBA00022576"/>
    </source>
</evidence>
<dbReference type="GO" id="GO:0008453">
    <property type="term" value="F:alanine-glyoxylate transaminase activity"/>
    <property type="evidence" value="ECO:0007669"/>
    <property type="project" value="UniProtKB-EC"/>
</dbReference>
<dbReference type="PIRSF" id="PIRSF000524">
    <property type="entry name" value="SPT"/>
    <property type="match status" value="1"/>
</dbReference>
<dbReference type="InterPro" id="IPR024169">
    <property type="entry name" value="SP_NH2Trfase/AEP_transaminase"/>
</dbReference>
<dbReference type="EC" id="2.6.1.44" evidence="3"/>
<dbReference type="RefSeq" id="XP_016626364.1">
    <property type="nucleotide sequence ID" value="XM_016782474.1"/>
</dbReference>
<dbReference type="Gene3D" id="3.40.640.10">
    <property type="entry name" value="Type I PLP-dependent aspartate aminotransferase-like (Major domain)"/>
    <property type="match status" value="1"/>
</dbReference>
<dbReference type="EMBL" id="KN848107">
    <property type="protein sequence ID" value="KIX92241.1"/>
    <property type="molecule type" value="Genomic_DNA"/>
</dbReference>
<dbReference type="InterPro" id="IPR000192">
    <property type="entry name" value="Aminotrans_V_dom"/>
</dbReference>
<evidence type="ECO:0000259" key="11">
    <source>
        <dbReference type="Pfam" id="PF00266"/>
    </source>
</evidence>
<dbReference type="Proteomes" id="UP000053411">
    <property type="component" value="Unassembled WGS sequence"/>
</dbReference>
<evidence type="ECO:0000313" key="12">
    <source>
        <dbReference type="EMBL" id="KIX92241.1"/>
    </source>
</evidence>
<comment type="cofactor">
    <cofactor evidence="1 8 10">
        <name>pyridoxal 5'-phosphate</name>
        <dbReference type="ChEBI" id="CHEBI:597326"/>
    </cofactor>
</comment>
<evidence type="ECO:0000256" key="9">
    <source>
        <dbReference type="RuleBase" id="RU004075"/>
    </source>
</evidence>
<comment type="similarity">
    <text evidence="2 9">Belongs to the class-V pyridoxal-phosphate-dependent aminotransferase family.</text>
</comment>
<evidence type="ECO:0000256" key="8">
    <source>
        <dbReference type="PIRSR" id="PIRSR000524-50"/>
    </source>
</evidence>
<dbReference type="AlphaFoldDB" id="A0A0D2I4P8"/>
<evidence type="ECO:0000256" key="3">
    <source>
        <dbReference type="ARBA" id="ARBA00013049"/>
    </source>
</evidence>
<name>A0A0D2I4P8_9EURO</name>
<evidence type="ECO:0000256" key="1">
    <source>
        <dbReference type="ARBA" id="ARBA00001933"/>
    </source>
</evidence>
<evidence type="ECO:0000256" key="2">
    <source>
        <dbReference type="ARBA" id="ARBA00009236"/>
    </source>
</evidence>
<dbReference type="InterPro" id="IPR015421">
    <property type="entry name" value="PyrdxlP-dep_Trfase_major"/>
</dbReference>
<dbReference type="Gene3D" id="3.90.1150.10">
    <property type="entry name" value="Aspartate Aminotransferase, domain 1"/>
    <property type="match status" value="1"/>
</dbReference>
<dbReference type="InterPro" id="IPR020578">
    <property type="entry name" value="Aminotrans_V_PyrdxlP_BS"/>
</dbReference>
<dbReference type="InterPro" id="IPR015424">
    <property type="entry name" value="PyrdxlP-dep_Trfase"/>
</dbReference>
<dbReference type="VEuPathDB" id="FungiDB:Z520_11987"/>
<keyword evidence="13" id="KW-1185">Reference proteome</keyword>
<dbReference type="PANTHER" id="PTHR21152">
    <property type="entry name" value="AMINOTRANSFERASE CLASS V"/>
    <property type="match status" value="1"/>
</dbReference>
<proteinExistence type="inferred from homology"/>
<dbReference type="PROSITE" id="PS00595">
    <property type="entry name" value="AA_TRANSFER_CLASS_5"/>
    <property type="match status" value="1"/>
</dbReference>
<gene>
    <name evidence="12" type="ORF">Z520_11987</name>
</gene>
<dbReference type="Pfam" id="PF00266">
    <property type="entry name" value="Aminotran_5"/>
    <property type="match status" value="1"/>
</dbReference>
<organism evidence="12 13">
    <name type="scientific">Fonsecaea multimorphosa CBS 102226</name>
    <dbReference type="NCBI Taxonomy" id="1442371"/>
    <lineage>
        <taxon>Eukaryota</taxon>
        <taxon>Fungi</taxon>
        <taxon>Dikarya</taxon>
        <taxon>Ascomycota</taxon>
        <taxon>Pezizomycotina</taxon>
        <taxon>Eurotiomycetes</taxon>
        <taxon>Chaetothyriomycetidae</taxon>
        <taxon>Chaetothyriales</taxon>
        <taxon>Herpotrichiellaceae</taxon>
        <taxon>Fonsecaea</taxon>
    </lineage>
</organism>
<dbReference type="SUPFAM" id="SSF53383">
    <property type="entry name" value="PLP-dependent transferases"/>
    <property type="match status" value="1"/>
</dbReference>
<accession>A0A0D2I4P8</accession>
<evidence type="ECO:0000256" key="10">
    <source>
        <dbReference type="RuleBase" id="RU004504"/>
    </source>
</evidence>
<keyword evidence="5" id="KW-0808">Transferase</keyword>
<dbReference type="GO" id="GO:0005777">
    <property type="term" value="C:peroxisome"/>
    <property type="evidence" value="ECO:0007669"/>
    <property type="project" value="TreeGrafter"/>
</dbReference>
<dbReference type="GO" id="GO:0019265">
    <property type="term" value="P:glycine biosynthetic process, by transamination of glyoxylate"/>
    <property type="evidence" value="ECO:0007669"/>
    <property type="project" value="TreeGrafter"/>
</dbReference>
<evidence type="ECO:0000256" key="6">
    <source>
        <dbReference type="ARBA" id="ARBA00022898"/>
    </source>
</evidence>
<evidence type="ECO:0000256" key="7">
    <source>
        <dbReference type="PIRSR" id="PIRSR000524-1"/>
    </source>
</evidence>
<dbReference type="GO" id="GO:0004760">
    <property type="term" value="F:L-serine-pyruvate transaminase activity"/>
    <property type="evidence" value="ECO:0007669"/>
    <property type="project" value="TreeGrafter"/>
</dbReference>
<reference evidence="12 13" key="1">
    <citation type="submission" date="2015-01" db="EMBL/GenBank/DDBJ databases">
        <title>The Genome Sequence of Fonsecaea multimorphosa CBS 102226.</title>
        <authorList>
            <consortium name="The Broad Institute Genomics Platform"/>
            <person name="Cuomo C."/>
            <person name="de Hoog S."/>
            <person name="Gorbushina A."/>
            <person name="Stielow B."/>
            <person name="Teixiera M."/>
            <person name="Abouelleil A."/>
            <person name="Chapman S.B."/>
            <person name="Priest M."/>
            <person name="Young S.K."/>
            <person name="Wortman J."/>
            <person name="Nusbaum C."/>
            <person name="Birren B."/>
        </authorList>
    </citation>
    <scope>NUCLEOTIDE SEQUENCE [LARGE SCALE GENOMIC DNA]</scope>
    <source>
        <strain evidence="12 13">CBS 102226</strain>
    </source>
</reference>